<keyword evidence="1" id="KW-1133">Transmembrane helix</keyword>
<keyword evidence="1" id="KW-0472">Membrane</keyword>
<feature type="transmembrane region" description="Helical" evidence="1">
    <location>
        <begin position="6"/>
        <end position="25"/>
    </location>
</feature>
<accession>A0A6M2EMR4</accession>
<dbReference type="AlphaFoldDB" id="A0A6M2EMR4"/>
<evidence type="ECO:0000313" key="2">
    <source>
        <dbReference type="EMBL" id="NUU85538.1"/>
    </source>
</evidence>
<reference evidence="2" key="1">
    <citation type="submission" date="2020-03" db="EMBL/GenBank/DDBJ databases">
        <authorList>
            <person name="Zhang R."/>
        </authorList>
    </citation>
    <scope>NUCLEOTIDE SEQUENCE</scope>
</reference>
<name>A0A6M2EMR4_9ROSI</name>
<organism evidence="2">
    <name type="scientific">Populus davidiana</name>
    <dbReference type="NCBI Taxonomy" id="266767"/>
    <lineage>
        <taxon>Eukaryota</taxon>
        <taxon>Viridiplantae</taxon>
        <taxon>Streptophyta</taxon>
        <taxon>Embryophyta</taxon>
        <taxon>Tracheophyta</taxon>
        <taxon>Spermatophyta</taxon>
        <taxon>Magnoliopsida</taxon>
        <taxon>eudicotyledons</taxon>
        <taxon>Gunneridae</taxon>
        <taxon>Pentapetalae</taxon>
        <taxon>rosids</taxon>
        <taxon>fabids</taxon>
        <taxon>Malpighiales</taxon>
        <taxon>Salicaceae</taxon>
        <taxon>Saliceae</taxon>
        <taxon>Populus</taxon>
    </lineage>
</organism>
<keyword evidence="1" id="KW-0812">Transmembrane</keyword>
<dbReference type="EMBL" id="GILB01005205">
    <property type="protein sequence ID" value="NUU85538.1"/>
    <property type="molecule type" value="Transcribed_RNA"/>
</dbReference>
<proteinExistence type="predicted"/>
<protein>
    <submittedName>
        <fullName evidence="2">Uncharacterized protein</fullName>
    </submittedName>
</protein>
<sequence>MFFHLHLSVLGAVAAYTGLLYLYMLKKRAVAATSIRLYLVCPIRCFGSKFHGSPRNIIHLAWLQGLCTAVFNPRSLIDGAHGLRIPELSMFQLGKEPLFPAVISGSPAPLCMMYFRSIGSWAIQLLDKPGLLY</sequence>
<evidence type="ECO:0000256" key="1">
    <source>
        <dbReference type="SAM" id="Phobius"/>
    </source>
</evidence>